<dbReference type="Proteomes" id="UP001595886">
    <property type="component" value="Unassembled WGS sequence"/>
</dbReference>
<keyword evidence="2" id="KW-1133">Transmembrane helix</keyword>
<evidence type="ECO:0000256" key="2">
    <source>
        <dbReference type="SAM" id="Phobius"/>
    </source>
</evidence>
<dbReference type="Pfam" id="PF05987">
    <property type="entry name" value="DUF898"/>
    <property type="match status" value="1"/>
</dbReference>
<feature type="transmembrane region" description="Helical" evidence="2">
    <location>
        <begin position="299"/>
        <end position="320"/>
    </location>
</feature>
<gene>
    <name evidence="3" type="ORF">ACFO6Q_17005</name>
</gene>
<sequence length="368" mass="40646">MEDPVVTAGEPQSAGTPAPPAPSEPAPIEHPFEFHGDAREYFRIWIVNLALGIVTLGLYSAWAKVRSERYFYGNTRLAGVPFEYLAQPWPILKGRLIAVALFGGYVLAGQFSVTLQLGLAALIAVLMPWLLVRGAAFRARYSSWRGLRFRFVTDYRQAYVRYLLLWAPLALTLGLLFPYVKFKQKQFFVERHRYGGSAFGFRATGGDFYPPYLAAWGALVAWAFVSSMLIGAFVFGVVLHGRVPTPPPAWFGYAFALPMYLGYFAVWAFLSAALANLLYNRAELGPHRFRSSLKGSRLFGLYLGNTLAIVCSAGLAIPWAKVRLARYRAQSLTLLAGDDPANLHAEAGEDIDAVAAEMDGLFDIDIGL</sequence>
<accession>A0ABV9QY50</accession>
<dbReference type="InterPro" id="IPR010295">
    <property type="entry name" value="DUF898"/>
</dbReference>
<dbReference type="EMBL" id="JBHSHD010000013">
    <property type="protein sequence ID" value="MFC4822026.1"/>
    <property type="molecule type" value="Genomic_DNA"/>
</dbReference>
<organism evidence="3 4">
    <name type="scientific">Dokdonella ginsengisoli</name>
    <dbReference type="NCBI Taxonomy" id="363846"/>
    <lineage>
        <taxon>Bacteria</taxon>
        <taxon>Pseudomonadati</taxon>
        <taxon>Pseudomonadota</taxon>
        <taxon>Gammaproteobacteria</taxon>
        <taxon>Lysobacterales</taxon>
        <taxon>Rhodanobacteraceae</taxon>
        <taxon>Dokdonella</taxon>
    </lineage>
</organism>
<evidence type="ECO:0000256" key="1">
    <source>
        <dbReference type="SAM" id="MobiDB-lite"/>
    </source>
</evidence>
<proteinExistence type="predicted"/>
<keyword evidence="4" id="KW-1185">Reference proteome</keyword>
<evidence type="ECO:0000313" key="4">
    <source>
        <dbReference type="Proteomes" id="UP001595886"/>
    </source>
</evidence>
<reference evidence="4" key="1">
    <citation type="journal article" date="2019" name="Int. J. Syst. Evol. Microbiol.">
        <title>The Global Catalogue of Microorganisms (GCM) 10K type strain sequencing project: providing services to taxonomists for standard genome sequencing and annotation.</title>
        <authorList>
            <consortium name="The Broad Institute Genomics Platform"/>
            <consortium name="The Broad Institute Genome Sequencing Center for Infectious Disease"/>
            <person name="Wu L."/>
            <person name="Ma J."/>
        </authorList>
    </citation>
    <scope>NUCLEOTIDE SEQUENCE [LARGE SCALE GENOMIC DNA]</scope>
    <source>
        <strain evidence="4">CCUG 30340</strain>
    </source>
</reference>
<feature type="transmembrane region" description="Helical" evidence="2">
    <location>
        <begin position="251"/>
        <end position="279"/>
    </location>
</feature>
<protein>
    <submittedName>
        <fullName evidence="3">YjgN family protein</fullName>
    </submittedName>
</protein>
<keyword evidence="2" id="KW-0472">Membrane</keyword>
<name>A0ABV9QY50_9GAMM</name>
<feature type="transmembrane region" description="Helical" evidence="2">
    <location>
        <begin position="42"/>
        <end position="62"/>
    </location>
</feature>
<dbReference type="RefSeq" id="WP_380022308.1">
    <property type="nucleotide sequence ID" value="NZ_JBHSHD010000013.1"/>
</dbReference>
<feature type="transmembrane region" description="Helical" evidence="2">
    <location>
        <begin position="213"/>
        <end position="239"/>
    </location>
</feature>
<evidence type="ECO:0000313" key="3">
    <source>
        <dbReference type="EMBL" id="MFC4822026.1"/>
    </source>
</evidence>
<feature type="transmembrane region" description="Helical" evidence="2">
    <location>
        <begin position="96"/>
        <end position="113"/>
    </location>
</feature>
<comment type="caution">
    <text evidence="3">The sequence shown here is derived from an EMBL/GenBank/DDBJ whole genome shotgun (WGS) entry which is preliminary data.</text>
</comment>
<keyword evidence="2" id="KW-0812">Transmembrane</keyword>
<feature type="transmembrane region" description="Helical" evidence="2">
    <location>
        <begin position="119"/>
        <end position="137"/>
    </location>
</feature>
<feature type="region of interest" description="Disordered" evidence="1">
    <location>
        <begin position="1"/>
        <end position="26"/>
    </location>
</feature>
<feature type="transmembrane region" description="Helical" evidence="2">
    <location>
        <begin position="158"/>
        <end position="180"/>
    </location>
</feature>